<keyword evidence="1" id="KW-0472">Membrane</keyword>
<dbReference type="OrthoDB" id="2081806at2"/>
<dbReference type="KEGG" id="vgu:HYG85_23960"/>
<feature type="transmembrane region" description="Helical" evidence="1">
    <location>
        <begin position="12"/>
        <end position="33"/>
    </location>
</feature>
<feature type="transmembrane region" description="Helical" evidence="1">
    <location>
        <begin position="76"/>
        <end position="108"/>
    </location>
</feature>
<evidence type="ECO:0000313" key="2">
    <source>
        <dbReference type="EMBL" id="QUH31822.1"/>
    </source>
</evidence>
<reference evidence="2 3" key="1">
    <citation type="submission" date="2020-07" db="EMBL/GenBank/DDBJ databases">
        <title>Vallitalea guaymasensis genome.</title>
        <authorList>
            <person name="Postec A."/>
        </authorList>
    </citation>
    <scope>NUCLEOTIDE SEQUENCE [LARGE SCALE GENOMIC DNA]</scope>
    <source>
        <strain evidence="2 3">Ra1766G1</strain>
    </source>
</reference>
<keyword evidence="3" id="KW-1185">Reference proteome</keyword>
<organism evidence="2 3">
    <name type="scientific">Vallitalea guaymasensis</name>
    <dbReference type="NCBI Taxonomy" id="1185412"/>
    <lineage>
        <taxon>Bacteria</taxon>
        <taxon>Bacillati</taxon>
        <taxon>Bacillota</taxon>
        <taxon>Clostridia</taxon>
        <taxon>Lachnospirales</taxon>
        <taxon>Vallitaleaceae</taxon>
        <taxon>Vallitalea</taxon>
    </lineage>
</organism>
<gene>
    <name evidence="2" type="ORF">HYG85_23960</name>
</gene>
<keyword evidence="1" id="KW-1133">Transmembrane helix</keyword>
<name>A0A8J8SEF4_9FIRM</name>
<accession>A0A8J8SEF4</accession>
<evidence type="ECO:0000256" key="1">
    <source>
        <dbReference type="SAM" id="Phobius"/>
    </source>
</evidence>
<dbReference type="InterPro" id="IPR002798">
    <property type="entry name" value="SpoIIM-like"/>
</dbReference>
<dbReference type="PIRSF" id="PIRSF038973">
    <property type="entry name" value="SpoIIM"/>
    <property type="match status" value="1"/>
</dbReference>
<dbReference type="EMBL" id="CP058561">
    <property type="protein sequence ID" value="QUH31822.1"/>
    <property type="molecule type" value="Genomic_DNA"/>
</dbReference>
<dbReference type="RefSeq" id="WP_113674839.1">
    <property type="nucleotide sequence ID" value="NZ_CAJXUH010000004.1"/>
</dbReference>
<feature type="transmembrane region" description="Helical" evidence="1">
    <location>
        <begin position="120"/>
        <end position="143"/>
    </location>
</feature>
<dbReference type="InterPro" id="IPR014196">
    <property type="entry name" value="SpoIIM"/>
</dbReference>
<sequence length="207" mass="24376">MTNVLGRYRKKISVFKIQFILFLIAIAVGSLFANNLNGNRIEEYKLLSGYFITKFPSSDYLNIELFKFIIWKRIKLILGIWILGFTFFEIIINYIIVIYFGFSIGFIFSIGLMTNGFKGYLMYIILLLPQYIFYIPVMIYLIVKSTNFCSNLYSHRSRTRGFNINKQMFIEYFFVLVICIIFTIVGGIMETYVNPQLVKWYISAINL</sequence>
<feature type="transmembrane region" description="Helical" evidence="1">
    <location>
        <begin position="169"/>
        <end position="189"/>
    </location>
</feature>
<evidence type="ECO:0000313" key="3">
    <source>
        <dbReference type="Proteomes" id="UP000677305"/>
    </source>
</evidence>
<keyword evidence="1" id="KW-0812">Transmembrane</keyword>
<protein>
    <submittedName>
        <fullName evidence="2">Stage II sporulation protein M</fullName>
    </submittedName>
</protein>
<proteinExistence type="predicted"/>
<dbReference type="AlphaFoldDB" id="A0A8J8SEF4"/>
<dbReference type="Proteomes" id="UP000677305">
    <property type="component" value="Chromosome"/>
</dbReference>
<dbReference type="Pfam" id="PF01944">
    <property type="entry name" value="SpoIIM"/>
    <property type="match status" value="1"/>
</dbReference>